<dbReference type="InterPro" id="IPR007889">
    <property type="entry name" value="HTH_Psq"/>
</dbReference>
<evidence type="ECO:0000259" key="2">
    <source>
        <dbReference type="Pfam" id="PF05225"/>
    </source>
</evidence>
<dbReference type="OrthoDB" id="6115549at2759"/>
<reference evidence="3" key="1">
    <citation type="submission" date="2021-04" db="EMBL/GenBank/DDBJ databases">
        <authorList>
            <person name="Tunstrom K."/>
        </authorList>
    </citation>
    <scope>NUCLEOTIDE SEQUENCE</scope>
</reference>
<dbReference type="GO" id="GO:0003677">
    <property type="term" value="F:DNA binding"/>
    <property type="evidence" value="ECO:0007669"/>
    <property type="project" value="InterPro"/>
</dbReference>
<keyword evidence="4" id="KW-1185">Reference proteome</keyword>
<name>A0A8S3WTF1_PARAO</name>
<feature type="domain" description="HTH psq-type" evidence="2">
    <location>
        <begin position="21"/>
        <end position="53"/>
    </location>
</feature>
<evidence type="ECO:0000313" key="4">
    <source>
        <dbReference type="Proteomes" id="UP000691718"/>
    </source>
</evidence>
<protein>
    <submittedName>
        <fullName evidence="3">(apollo) hypothetical protein</fullName>
    </submittedName>
</protein>
<accession>A0A8S3WTF1</accession>
<dbReference type="Proteomes" id="UP000691718">
    <property type="component" value="Unassembled WGS sequence"/>
</dbReference>
<proteinExistence type="predicted"/>
<gene>
    <name evidence="3" type="ORF">PAPOLLO_LOCUS10193</name>
</gene>
<dbReference type="InterPro" id="IPR004875">
    <property type="entry name" value="DDE_SF_endonuclease_dom"/>
</dbReference>
<comment type="caution">
    <text evidence="3">The sequence shown here is derived from an EMBL/GenBank/DDBJ whole genome shotgun (WGS) entry which is preliminary data.</text>
</comment>
<dbReference type="AlphaFoldDB" id="A0A8S3WTF1"/>
<evidence type="ECO:0000259" key="1">
    <source>
        <dbReference type="Pfam" id="PF03184"/>
    </source>
</evidence>
<dbReference type="Pfam" id="PF03184">
    <property type="entry name" value="DDE_1"/>
    <property type="match status" value="1"/>
</dbReference>
<organism evidence="3 4">
    <name type="scientific">Parnassius apollo</name>
    <name type="common">Apollo butterfly</name>
    <name type="synonym">Papilio apollo</name>
    <dbReference type="NCBI Taxonomy" id="110799"/>
    <lineage>
        <taxon>Eukaryota</taxon>
        <taxon>Metazoa</taxon>
        <taxon>Ecdysozoa</taxon>
        <taxon>Arthropoda</taxon>
        <taxon>Hexapoda</taxon>
        <taxon>Insecta</taxon>
        <taxon>Pterygota</taxon>
        <taxon>Neoptera</taxon>
        <taxon>Endopterygota</taxon>
        <taxon>Lepidoptera</taxon>
        <taxon>Glossata</taxon>
        <taxon>Ditrysia</taxon>
        <taxon>Papilionoidea</taxon>
        <taxon>Papilionidae</taxon>
        <taxon>Parnassiinae</taxon>
        <taxon>Parnassini</taxon>
        <taxon>Parnassius</taxon>
        <taxon>Parnassius</taxon>
    </lineage>
</organism>
<dbReference type="EMBL" id="CAJQZP010000723">
    <property type="protein sequence ID" value="CAG4981196.1"/>
    <property type="molecule type" value="Genomic_DNA"/>
</dbReference>
<evidence type="ECO:0000313" key="3">
    <source>
        <dbReference type="EMBL" id="CAG4981196.1"/>
    </source>
</evidence>
<sequence>MPRTYVRESNRVQWSESDRLLAINSVMGGRMGYLLASNIYNVPKSSLEDRIKKIKRGKSKEVKPRKENPVLLVLDGHATHTKNLEAIELTCAYGVIMLCLPPHCAHRLQPLDVGFMGPLSTFYSQEIQ</sequence>
<dbReference type="Pfam" id="PF05225">
    <property type="entry name" value="HTH_psq"/>
    <property type="match status" value="1"/>
</dbReference>
<feature type="domain" description="DDE-1" evidence="1">
    <location>
        <begin position="65"/>
        <end position="126"/>
    </location>
</feature>